<feature type="domain" description="Response regulatory" evidence="4">
    <location>
        <begin position="5"/>
        <end position="119"/>
    </location>
</feature>
<evidence type="ECO:0000259" key="4">
    <source>
        <dbReference type="PROSITE" id="PS50110"/>
    </source>
</evidence>
<dbReference type="InterPro" id="IPR001789">
    <property type="entry name" value="Sig_transdc_resp-reg_receiver"/>
</dbReference>
<protein>
    <submittedName>
        <fullName evidence="6">Transcriptional regulatory protein CutR</fullName>
    </submittedName>
</protein>
<gene>
    <name evidence="6" type="primary">cutR</name>
    <name evidence="6" type="ORF">GCM10010211_08250</name>
</gene>
<name>A0ABQ2US22_9ACTN</name>
<evidence type="ECO:0000313" key="6">
    <source>
        <dbReference type="EMBL" id="GGU46902.1"/>
    </source>
</evidence>
<keyword evidence="2" id="KW-0597">Phosphoprotein</keyword>
<dbReference type="EMBL" id="BMRP01000002">
    <property type="protein sequence ID" value="GGU46902.1"/>
    <property type="molecule type" value="Genomic_DNA"/>
</dbReference>
<dbReference type="InterPro" id="IPR039420">
    <property type="entry name" value="WalR-like"/>
</dbReference>
<dbReference type="SUPFAM" id="SSF52172">
    <property type="entry name" value="CheY-like"/>
    <property type="match status" value="1"/>
</dbReference>
<evidence type="ECO:0000256" key="2">
    <source>
        <dbReference type="PROSITE-ProRule" id="PRU00169"/>
    </source>
</evidence>
<dbReference type="CDD" id="cd00383">
    <property type="entry name" value="trans_reg_C"/>
    <property type="match status" value="1"/>
</dbReference>
<reference evidence="7" key="1">
    <citation type="journal article" date="2019" name="Int. J. Syst. Evol. Microbiol.">
        <title>The Global Catalogue of Microorganisms (GCM) 10K type strain sequencing project: providing services to taxonomists for standard genome sequencing and annotation.</title>
        <authorList>
            <consortium name="The Broad Institute Genomics Platform"/>
            <consortium name="The Broad Institute Genome Sequencing Center for Infectious Disease"/>
            <person name="Wu L."/>
            <person name="Ma J."/>
        </authorList>
    </citation>
    <scope>NUCLEOTIDE SEQUENCE [LARGE SCALE GENOMIC DNA]</scope>
    <source>
        <strain evidence="7">JCM 3399</strain>
    </source>
</reference>
<dbReference type="PROSITE" id="PS50110">
    <property type="entry name" value="RESPONSE_REGULATORY"/>
    <property type="match status" value="1"/>
</dbReference>
<feature type="DNA-binding region" description="OmpR/PhoB-type" evidence="3">
    <location>
        <begin position="127"/>
        <end position="222"/>
    </location>
</feature>
<evidence type="ECO:0000256" key="3">
    <source>
        <dbReference type="PROSITE-ProRule" id="PRU01091"/>
    </source>
</evidence>
<dbReference type="InterPro" id="IPR001867">
    <property type="entry name" value="OmpR/PhoB-type_DNA-bd"/>
</dbReference>
<keyword evidence="1 3" id="KW-0238">DNA-binding</keyword>
<evidence type="ECO:0000256" key="1">
    <source>
        <dbReference type="ARBA" id="ARBA00023125"/>
    </source>
</evidence>
<evidence type="ECO:0000313" key="7">
    <source>
        <dbReference type="Proteomes" id="UP000654471"/>
    </source>
</evidence>
<dbReference type="PROSITE" id="PS51755">
    <property type="entry name" value="OMPR_PHOB"/>
    <property type="match status" value="1"/>
</dbReference>
<dbReference type="Gene3D" id="3.40.50.2300">
    <property type="match status" value="1"/>
</dbReference>
<organism evidence="6 7">
    <name type="scientific">Streptomyces albospinus</name>
    <dbReference type="NCBI Taxonomy" id="285515"/>
    <lineage>
        <taxon>Bacteria</taxon>
        <taxon>Bacillati</taxon>
        <taxon>Actinomycetota</taxon>
        <taxon>Actinomycetes</taxon>
        <taxon>Kitasatosporales</taxon>
        <taxon>Streptomycetaceae</taxon>
        <taxon>Streptomyces</taxon>
    </lineage>
</organism>
<comment type="caution">
    <text evidence="6">The sequence shown here is derived from an EMBL/GenBank/DDBJ whole genome shotgun (WGS) entry which is preliminary data.</text>
</comment>
<dbReference type="InterPro" id="IPR011006">
    <property type="entry name" value="CheY-like_superfamily"/>
</dbReference>
<dbReference type="Gene3D" id="6.10.250.690">
    <property type="match status" value="1"/>
</dbReference>
<evidence type="ECO:0000259" key="5">
    <source>
        <dbReference type="PROSITE" id="PS51755"/>
    </source>
</evidence>
<dbReference type="PANTHER" id="PTHR48111:SF36">
    <property type="entry name" value="TRANSCRIPTIONAL REGULATORY PROTEIN CUTR"/>
    <property type="match status" value="1"/>
</dbReference>
<dbReference type="Gene3D" id="1.10.10.10">
    <property type="entry name" value="Winged helix-like DNA-binding domain superfamily/Winged helix DNA-binding domain"/>
    <property type="match status" value="1"/>
</dbReference>
<keyword evidence="7" id="KW-1185">Reference proteome</keyword>
<dbReference type="InterPro" id="IPR036388">
    <property type="entry name" value="WH-like_DNA-bd_sf"/>
</dbReference>
<dbReference type="PANTHER" id="PTHR48111">
    <property type="entry name" value="REGULATOR OF RPOS"/>
    <property type="match status" value="1"/>
</dbReference>
<feature type="modified residue" description="4-aspartylphosphate" evidence="2">
    <location>
        <position position="54"/>
    </location>
</feature>
<dbReference type="SMART" id="SM00448">
    <property type="entry name" value="REC"/>
    <property type="match status" value="1"/>
</dbReference>
<accession>A0ABQ2US22</accession>
<dbReference type="SMART" id="SM00862">
    <property type="entry name" value="Trans_reg_C"/>
    <property type="match status" value="1"/>
</dbReference>
<sequence length="227" mass="25003">MVAVRVLVIEDNDDLRFAVVTALRGDGLAVDEVADLPAADQALFITEYDCAVFDRMLPSGDALDYVQDLRRTGRTVPVLFLTARDHVTDRVAGFAAGGDDYLVKPFAEPELVARVRSLCRRARSASPPVHRLADLEIDTARRQVRRDGVLLWLTGKEFALLEVLATRADQAVPRAELIEKCWDEMAEPSSNVVDVLVSQLRRKLGDPPLIHTVRGVGYRLAGTGTGR</sequence>
<proteinExistence type="predicted"/>
<dbReference type="Pfam" id="PF00486">
    <property type="entry name" value="Trans_reg_C"/>
    <property type="match status" value="1"/>
</dbReference>
<dbReference type="Pfam" id="PF00072">
    <property type="entry name" value="Response_reg"/>
    <property type="match status" value="1"/>
</dbReference>
<feature type="domain" description="OmpR/PhoB-type" evidence="5">
    <location>
        <begin position="127"/>
        <end position="222"/>
    </location>
</feature>
<dbReference type="Proteomes" id="UP000654471">
    <property type="component" value="Unassembled WGS sequence"/>
</dbReference>